<feature type="region of interest" description="Disordered" evidence="3">
    <location>
        <begin position="54"/>
        <end position="104"/>
    </location>
</feature>
<dbReference type="GO" id="GO:0000981">
    <property type="term" value="F:DNA-binding transcription factor activity, RNA polymerase II-specific"/>
    <property type="evidence" value="ECO:0007669"/>
    <property type="project" value="InterPro"/>
</dbReference>
<proteinExistence type="predicted"/>
<reference evidence="6" key="1">
    <citation type="submission" date="2016-03" db="EMBL/GenBank/DDBJ databases">
        <authorList>
            <person name="Ploux O."/>
        </authorList>
    </citation>
    <scope>NUCLEOTIDE SEQUENCE [LARGE SCALE GENOMIC DNA]</scope>
    <source>
        <strain evidence="6">UK7</strain>
    </source>
</reference>
<keyword evidence="1" id="KW-0479">Metal-binding</keyword>
<comment type="caution">
    <text evidence="5">The sequence shown here is derived from an EMBL/GenBank/DDBJ whole genome shotgun (WGS) entry which is preliminary data.</text>
</comment>
<dbReference type="EMBL" id="FJUW01000051">
    <property type="protein sequence ID" value="CZT09527.1"/>
    <property type="molecule type" value="Genomic_DNA"/>
</dbReference>
<protein>
    <submittedName>
        <fullName evidence="5">Related to transcription activator amyR</fullName>
    </submittedName>
</protein>
<evidence type="ECO:0000256" key="1">
    <source>
        <dbReference type="ARBA" id="ARBA00022723"/>
    </source>
</evidence>
<dbReference type="PROSITE" id="PS00463">
    <property type="entry name" value="ZN2_CY6_FUNGAL_1"/>
    <property type="match status" value="1"/>
</dbReference>
<dbReference type="InterPro" id="IPR036864">
    <property type="entry name" value="Zn2-C6_fun-type_DNA-bd_sf"/>
</dbReference>
<dbReference type="InterPro" id="IPR007219">
    <property type="entry name" value="XnlR_reg_dom"/>
</dbReference>
<dbReference type="PANTHER" id="PTHR31668:SF20">
    <property type="entry name" value="ZN(II)2CYS6 TRANSCRIPTION FACTOR (EUROFUNG)"/>
    <property type="match status" value="1"/>
</dbReference>
<dbReference type="FunCoup" id="A0A1E1LG99">
    <property type="interactions" value="565"/>
</dbReference>
<feature type="domain" description="Zn(2)-C6 fungal-type" evidence="4">
    <location>
        <begin position="19"/>
        <end position="48"/>
    </location>
</feature>
<dbReference type="GO" id="GO:0006351">
    <property type="term" value="P:DNA-templated transcription"/>
    <property type="evidence" value="ECO:0007669"/>
    <property type="project" value="InterPro"/>
</dbReference>
<dbReference type="PROSITE" id="PS50048">
    <property type="entry name" value="ZN2_CY6_FUNGAL_2"/>
    <property type="match status" value="1"/>
</dbReference>
<dbReference type="InterPro" id="IPR001138">
    <property type="entry name" value="Zn2Cys6_DnaBD"/>
</dbReference>
<dbReference type="Gene3D" id="4.10.240.10">
    <property type="entry name" value="Zn(2)-C6 fungal-type DNA-binding domain"/>
    <property type="match status" value="1"/>
</dbReference>
<dbReference type="CDD" id="cd00067">
    <property type="entry name" value="GAL4"/>
    <property type="match status" value="1"/>
</dbReference>
<dbReference type="GO" id="GO:0003677">
    <property type="term" value="F:DNA binding"/>
    <property type="evidence" value="ECO:0007669"/>
    <property type="project" value="InterPro"/>
</dbReference>
<sequence>MPPEPAARGSKKAQKIRQACDCCHARKIRCSGDTPCKNCVVTELQCTYLAVPKKKGPKGRRIHKDAKPLPLQTPKIFEQNDPSRTVPLQDSAHPPPGTGTEPTGFSLFNILNPTPFVQSPNNEPSAASSSPVDDILSGFRASPLLTADLVKTCLDAFFTHKYPIMPIMDPDATYAMLPRLHESPEQYGLVAALCALIVFQPEIIDAPGSGMYWPSAQDLINEAVRARAFCDFVEQPSLVTIHTSFLLFAAMFCLQKDNSAWFYIRESMTCLQILRLHEETTYLGLDAEYSKYCRRTFWLLFITERAYALQRHRPLTLQLTIDLPTVNPGPEATILAGFLDLVSLFQHFDESFMSVWNMAGSDSSPQALVQLQEALKTTSPATSDRTEIQQADLQVSRQWLRVLVWQLCVSKGFLSSQFSTESMSFQYPISIARDVVLVARGLPLKAFEANGVGILEKVFDIGCSLSDVLLLNPHAINSSPMEIGPQDYLLEMVRLLGTTPGGYKYLKMLTLKADGILKLKLWGSLSDTDTPDRIEEVFDDEQEVTPGPDDMQFLNADVAVANSDIAMEDQYVAEGFETPGYHPTMVIGDQSLVLSMPRPGWEAFWPPKTPDFE</sequence>
<dbReference type="GO" id="GO:0008270">
    <property type="term" value="F:zinc ion binding"/>
    <property type="evidence" value="ECO:0007669"/>
    <property type="project" value="InterPro"/>
</dbReference>
<keyword evidence="6" id="KW-1185">Reference proteome</keyword>
<dbReference type="InParanoid" id="A0A1E1LG99"/>
<accession>A0A1E1LG99</accession>
<evidence type="ECO:0000313" key="5">
    <source>
        <dbReference type="EMBL" id="CZT09527.1"/>
    </source>
</evidence>
<gene>
    <name evidence="5" type="ORF">RCO7_03665</name>
</gene>
<dbReference type="SUPFAM" id="SSF57701">
    <property type="entry name" value="Zn2/Cys6 DNA-binding domain"/>
    <property type="match status" value="1"/>
</dbReference>
<dbReference type="PANTHER" id="PTHR31668">
    <property type="entry name" value="GLUCOSE TRANSPORT TRANSCRIPTION REGULATOR RGT1-RELATED-RELATED"/>
    <property type="match status" value="1"/>
</dbReference>
<evidence type="ECO:0000256" key="3">
    <source>
        <dbReference type="SAM" id="MobiDB-lite"/>
    </source>
</evidence>
<feature type="compositionally biased region" description="Basic residues" evidence="3">
    <location>
        <begin position="54"/>
        <end position="64"/>
    </location>
</feature>
<evidence type="ECO:0000313" key="6">
    <source>
        <dbReference type="Proteomes" id="UP000178129"/>
    </source>
</evidence>
<dbReference type="Proteomes" id="UP000178129">
    <property type="component" value="Unassembled WGS sequence"/>
</dbReference>
<evidence type="ECO:0000256" key="2">
    <source>
        <dbReference type="ARBA" id="ARBA00023242"/>
    </source>
</evidence>
<dbReference type="SMART" id="SM00066">
    <property type="entry name" value="GAL4"/>
    <property type="match status" value="1"/>
</dbReference>
<dbReference type="InterPro" id="IPR050797">
    <property type="entry name" value="Carb_Metab_Trans_Reg"/>
</dbReference>
<dbReference type="STRING" id="914237.A0A1E1LG99"/>
<dbReference type="AlphaFoldDB" id="A0A1E1LG99"/>
<dbReference type="CDD" id="cd12148">
    <property type="entry name" value="fungal_TF_MHR"/>
    <property type="match status" value="1"/>
</dbReference>
<name>A0A1E1LG99_9HELO</name>
<organism evidence="5 6">
    <name type="scientific">Rhynchosporium graminicola</name>
    <dbReference type="NCBI Taxonomy" id="2792576"/>
    <lineage>
        <taxon>Eukaryota</taxon>
        <taxon>Fungi</taxon>
        <taxon>Dikarya</taxon>
        <taxon>Ascomycota</taxon>
        <taxon>Pezizomycotina</taxon>
        <taxon>Leotiomycetes</taxon>
        <taxon>Helotiales</taxon>
        <taxon>Ploettnerulaceae</taxon>
        <taxon>Rhynchosporium</taxon>
    </lineage>
</organism>
<keyword evidence="2" id="KW-0539">Nucleus</keyword>
<evidence type="ECO:0000259" key="4">
    <source>
        <dbReference type="PROSITE" id="PS50048"/>
    </source>
</evidence>
<dbReference type="Pfam" id="PF04082">
    <property type="entry name" value="Fungal_trans"/>
    <property type="match status" value="1"/>
</dbReference>
<dbReference type="Pfam" id="PF00172">
    <property type="entry name" value="Zn_clus"/>
    <property type="match status" value="1"/>
</dbReference>